<dbReference type="EMBL" id="BAABHC010000004">
    <property type="protein sequence ID" value="GAA4427068.1"/>
    <property type="molecule type" value="Genomic_DNA"/>
</dbReference>
<protein>
    <submittedName>
        <fullName evidence="1">Uncharacterized protein</fullName>
    </submittedName>
</protein>
<gene>
    <name evidence="1" type="ORF">GCM10023188_09760</name>
</gene>
<reference evidence="2" key="1">
    <citation type="journal article" date="2019" name="Int. J. Syst. Evol. Microbiol.">
        <title>The Global Catalogue of Microorganisms (GCM) 10K type strain sequencing project: providing services to taxonomists for standard genome sequencing and annotation.</title>
        <authorList>
            <consortium name="The Broad Institute Genomics Platform"/>
            <consortium name="The Broad Institute Genome Sequencing Center for Infectious Disease"/>
            <person name="Wu L."/>
            <person name="Ma J."/>
        </authorList>
    </citation>
    <scope>NUCLEOTIDE SEQUENCE [LARGE SCALE GENOMIC DNA]</scope>
    <source>
        <strain evidence="2">JCM 17926</strain>
    </source>
</reference>
<proteinExistence type="predicted"/>
<organism evidence="1 2">
    <name type="scientific">Pontibacter saemangeumensis</name>
    <dbReference type="NCBI Taxonomy" id="1084525"/>
    <lineage>
        <taxon>Bacteria</taxon>
        <taxon>Pseudomonadati</taxon>
        <taxon>Bacteroidota</taxon>
        <taxon>Cytophagia</taxon>
        <taxon>Cytophagales</taxon>
        <taxon>Hymenobacteraceae</taxon>
        <taxon>Pontibacter</taxon>
    </lineage>
</organism>
<sequence length="66" mass="7443">MVDQENPSGYQKKEHPEEKVKGLIEKLIFHPANIQDKSRPIKKVPPTGFLYAVGRSWAGIKTKGLI</sequence>
<evidence type="ECO:0000313" key="2">
    <source>
        <dbReference type="Proteomes" id="UP001500552"/>
    </source>
</evidence>
<dbReference type="Proteomes" id="UP001500552">
    <property type="component" value="Unassembled WGS sequence"/>
</dbReference>
<comment type="caution">
    <text evidence="1">The sequence shown here is derived from an EMBL/GenBank/DDBJ whole genome shotgun (WGS) entry which is preliminary data.</text>
</comment>
<evidence type="ECO:0000313" key="1">
    <source>
        <dbReference type="EMBL" id="GAA4427068.1"/>
    </source>
</evidence>
<keyword evidence="2" id="KW-1185">Reference proteome</keyword>
<accession>A0ABP8LDV4</accession>
<name>A0ABP8LDV4_9BACT</name>